<evidence type="ECO:0008006" key="5">
    <source>
        <dbReference type="Google" id="ProtNLM"/>
    </source>
</evidence>
<evidence type="ECO:0000256" key="1">
    <source>
        <dbReference type="SAM" id="MobiDB-lite"/>
    </source>
</evidence>
<organism evidence="3 4">
    <name type="scientific">Candidatus Liberibacter africanus PTSAPSY</name>
    <dbReference type="NCBI Taxonomy" id="1277257"/>
    <lineage>
        <taxon>Bacteria</taxon>
        <taxon>Pseudomonadati</taxon>
        <taxon>Pseudomonadota</taxon>
        <taxon>Alphaproteobacteria</taxon>
        <taxon>Hyphomicrobiales</taxon>
        <taxon>Rhizobiaceae</taxon>
        <taxon>Liberibacter</taxon>
    </lineage>
</organism>
<protein>
    <recommendedName>
        <fullName evidence="5">Transmembrane protein</fullName>
    </recommendedName>
</protein>
<feature type="region of interest" description="Disordered" evidence="1">
    <location>
        <begin position="509"/>
        <end position="619"/>
    </location>
</feature>
<gene>
    <name evidence="3" type="ORF">G293_01085</name>
</gene>
<dbReference type="OrthoDB" id="8273628at2"/>
<reference evidence="3 4" key="1">
    <citation type="journal article" date="2015" name="Genome Announc.">
        <title>Complete Genome Sequence of 'Candidatus Liberibacter africanus,' a Bacterium Associated with Citrus Huanglongbing.</title>
        <authorList>
            <person name="Lin H."/>
            <person name="Pietersen G."/>
            <person name="Han C."/>
            <person name="Read D.A."/>
            <person name="Lou B."/>
            <person name="Gupta G."/>
            <person name="Civerolo E.L."/>
        </authorList>
    </citation>
    <scope>NUCLEOTIDE SEQUENCE [LARGE SCALE GENOMIC DNA]</scope>
    <source>
        <strain evidence="3 4">PTSAPSY</strain>
    </source>
</reference>
<feature type="transmembrane region" description="Helical" evidence="2">
    <location>
        <begin position="438"/>
        <end position="457"/>
    </location>
</feature>
<feature type="compositionally biased region" description="Basic and acidic residues" evidence="1">
    <location>
        <begin position="533"/>
        <end position="545"/>
    </location>
</feature>
<keyword evidence="4" id="KW-1185">Reference proteome</keyword>
<keyword evidence="2" id="KW-0472">Membrane</keyword>
<feature type="region of interest" description="Disordered" evidence="1">
    <location>
        <begin position="1"/>
        <end position="26"/>
    </location>
</feature>
<feature type="compositionally biased region" description="Polar residues" evidence="1">
    <location>
        <begin position="579"/>
        <end position="588"/>
    </location>
</feature>
<proteinExistence type="predicted"/>
<evidence type="ECO:0000313" key="3">
    <source>
        <dbReference type="EMBL" id="AKK19853.1"/>
    </source>
</evidence>
<dbReference type="RefSeq" id="WP_047263925.1">
    <property type="nucleotide sequence ID" value="NZ_CP004021.1"/>
</dbReference>
<dbReference type="Proteomes" id="UP000035503">
    <property type="component" value="Chromosome"/>
</dbReference>
<feature type="compositionally biased region" description="Polar residues" evidence="1">
    <location>
        <begin position="607"/>
        <end position="619"/>
    </location>
</feature>
<dbReference type="AlphaFoldDB" id="A0A0G3I5W0"/>
<evidence type="ECO:0000313" key="4">
    <source>
        <dbReference type="Proteomes" id="UP000035503"/>
    </source>
</evidence>
<accession>A0A0G3I5W0</accession>
<dbReference type="KEGG" id="lau:G293_01085"/>
<dbReference type="STRING" id="1277257.G293_01085"/>
<keyword evidence="2" id="KW-0812">Transmembrane</keyword>
<sequence>MENKKEFSHKRGAPLQAGQFPSPLSSVNSSIEKYAQKLTNSFLKDDFFFDGLERELLLSLGNVEKGKFSSYNKAECFDPSPAHRISAKSDDDRYYVKNPAISSLANAQEKLLDDNVEEQSFPSKVISKETSVVDESSRSKPHINSSEYDLEIVRGLDDDLGNYFDKNDQIHAIHPDGKEKFFNSQLTNKNNDIDSLNSAVDCENIISFVPKGEGTFPHAVSSKLKNNIPSLDIKSSEKLQTGDCDLLLNNPSKKIEKNDSVLDDDLGLDFEDIEKELLSISSNSDEKSSPEVFLDDLVHQKKHSSDVEKSKDKDLVFDLTKIVRFEEHPRELGGFVSSSLLLEEEKILIKNVHDSLGQDNYALSEERGKSFFFKDNSASVERESFLNKDQVLANDTHHEKIVASSEDSVGVLEDDFKSVPPTLNSDSDVTKDSAQNKIFWLMGYILIVVGCGVYWFLQLHREIDFSSGGPRVVNASKDPLKVVPNLSEGENDTFFDKVHEVYDRFSGKKPSFPKQTKLIDSQEKPVDLQTSNQDKDQKVQDEKSNIEGISSQETSHISDEKNKNSSSLESIVITEENPPLSQKSNFLSDNKEISSEGGALPVDGIKLQSSIPLPSSNLE</sequence>
<dbReference type="EMBL" id="CP004021">
    <property type="protein sequence ID" value="AKK19853.1"/>
    <property type="molecule type" value="Genomic_DNA"/>
</dbReference>
<keyword evidence="2" id="KW-1133">Transmembrane helix</keyword>
<dbReference type="PATRIC" id="fig|1277257.4.peg.238"/>
<name>A0A0G3I5W0_LIBAF</name>
<evidence type="ECO:0000256" key="2">
    <source>
        <dbReference type="SAM" id="Phobius"/>
    </source>
</evidence>